<evidence type="ECO:0000256" key="5">
    <source>
        <dbReference type="ARBA" id="ARBA00022692"/>
    </source>
</evidence>
<feature type="compositionally biased region" description="Low complexity" evidence="9">
    <location>
        <begin position="16"/>
        <end position="25"/>
    </location>
</feature>
<feature type="region of interest" description="Disordered" evidence="9">
    <location>
        <begin position="1"/>
        <end position="30"/>
    </location>
</feature>
<evidence type="ECO:0008006" key="13">
    <source>
        <dbReference type="Google" id="ProtNLM"/>
    </source>
</evidence>
<dbReference type="Gene3D" id="1.20.1080.10">
    <property type="entry name" value="Glycerol uptake facilitator protein"/>
    <property type="match status" value="1"/>
</dbReference>
<comment type="caution">
    <text evidence="11">The sequence shown here is derived from an EMBL/GenBank/DDBJ whole genome shotgun (WGS) entry which is preliminary data.</text>
</comment>
<evidence type="ECO:0000256" key="10">
    <source>
        <dbReference type="SAM" id="Phobius"/>
    </source>
</evidence>
<evidence type="ECO:0000256" key="1">
    <source>
        <dbReference type="ARBA" id="ARBA00004651"/>
    </source>
</evidence>
<evidence type="ECO:0000313" key="11">
    <source>
        <dbReference type="EMBL" id="CAG8978502.1"/>
    </source>
</evidence>
<dbReference type="EMBL" id="CAJVRM010000262">
    <property type="protein sequence ID" value="CAG8978502.1"/>
    <property type="molecule type" value="Genomic_DNA"/>
</dbReference>
<dbReference type="OrthoDB" id="3222at2759"/>
<dbReference type="AlphaFoldDB" id="A0A9N9LTY4"/>
<feature type="transmembrane region" description="Helical" evidence="10">
    <location>
        <begin position="85"/>
        <end position="104"/>
    </location>
</feature>
<dbReference type="InterPro" id="IPR034294">
    <property type="entry name" value="Aquaporin_transptr"/>
</dbReference>
<dbReference type="GO" id="GO:0015250">
    <property type="term" value="F:water channel activity"/>
    <property type="evidence" value="ECO:0007669"/>
    <property type="project" value="TreeGrafter"/>
</dbReference>
<dbReference type="GO" id="GO:0005886">
    <property type="term" value="C:plasma membrane"/>
    <property type="evidence" value="ECO:0007669"/>
    <property type="project" value="UniProtKB-SubCell"/>
</dbReference>
<dbReference type="SUPFAM" id="SSF81338">
    <property type="entry name" value="Aquaporin-like"/>
    <property type="match status" value="1"/>
</dbReference>
<dbReference type="PROSITE" id="PS00221">
    <property type="entry name" value="MIP"/>
    <property type="match status" value="1"/>
</dbReference>
<dbReference type="PANTHER" id="PTHR19139">
    <property type="entry name" value="AQUAPORIN TRANSPORTER"/>
    <property type="match status" value="1"/>
</dbReference>
<evidence type="ECO:0000256" key="6">
    <source>
        <dbReference type="ARBA" id="ARBA00022989"/>
    </source>
</evidence>
<evidence type="ECO:0000313" key="12">
    <source>
        <dbReference type="Proteomes" id="UP000701801"/>
    </source>
</evidence>
<feature type="transmembrane region" description="Helical" evidence="10">
    <location>
        <begin position="124"/>
        <end position="153"/>
    </location>
</feature>
<dbReference type="PRINTS" id="PR00783">
    <property type="entry name" value="MINTRINSICP"/>
</dbReference>
<dbReference type="Proteomes" id="UP000701801">
    <property type="component" value="Unassembled WGS sequence"/>
</dbReference>
<proteinExistence type="inferred from homology"/>
<evidence type="ECO:0000256" key="9">
    <source>
        <dbReference type="SAM" id="MobiDB-lite"/>
    </source>
</evidence>
<gene>
    <name evidence="11" type="ORF">HYALB_00005077</name>
</gene>
<evidence type="ECO:0000256" key="7">
    <source>
        <dbReference type="ARBA" id="ARBA00023136"/>
    </source>
</evidence>
<keyword evidence="3 8" id="KW-0813">Transport</keyword>
<sequence length="248" mass="27181">MLQSPNPDTEKAISPINNNNTTTITHPQKLYRPTTQPFIGRLGGNQSFTSPSQTSTNALPDTTPCMPLSSQLHLSGFKCISLWKAALLEGLGSFMLNFLTIWISSSPSTFPVPSNAQWGNFNNAAFLGPLVGGLTNWVLITLFTYAFGAVTGAHLNPTITIATFFARLCSLPRMVLYVSFQTSFSALAGLMIRTALGTREFKAGGCWVDTDVVVADIAACMVHGVFYFLIPPWEELEERVQRHPFEKK</sequence>
<keyword evidence="6 10" id="KW-1133">Transmembrane helix</keyword>
<dbReference type="InterPro" id="IPR000425">
    <property type="entry name" value="MIP"/>
</dbReference>
<feature type="transmembrane region" description="Helical" evidence="10">
    <location>
        <begin position="174"/>
        <end position="192"/>
    </location>
</feature>
<evidence type="ECO:0000256" key="4">
    <source>
        <dbReference type="ARBA" id="ARBA00022475"/>
    </source>
</evidence>
<feature type="transmembrane region" description="Helical" evidence="10">
    <location>
        <begin position="212"/>
        <end position="230"/>
    </location>
</feature>
<protein>
    <recommendedName>
        <fullName evidence="13">Aquaporin-like protein</fullName>
    </recommendedName>
</protein>
<dbReference type="InterPro" id="IPR022357">
    <property type="entry name" value="MIP_CS"/>
</dbReference>
<reference evidence="11" key="1">
    <citation type="submission" date="2021-07" db="EMBL/GenBank/DDBJ databases">
        <authorList>
            <person name="Durling M."/>
        </authorList>
    </citation>
    <scope>NUCLEOTIDE SEQUENCE</scope>
</reference>
<accession>A0A9N9LTY4</accession>
<feature type="compositionally biased region" description="Polar residues" evidence="9">
    <location>
        <begin position="44"/>
        <end position="60"/>
    </location>
</feature>
<keyword evidence="7 10" id="KW-0472">Membrane</keyword>
<name>A0A9N9LTY4_9HELO</name>
<evidence type="ECO:0000256" key="8">
    <source>
        <dbReference type="RuleBase" id="RU000477"/>
    </source>
</evidence>
<keyword evidence="12" id="KW-1185">Reference proteome</keyword>
<keyword evidence="4" id="KW-1003">Cell membrane</keyword>
<comment type="subcellular location">
    <subcellularLocation>
        <location evidence="1">Cell membrane</location>
        <topology evidence="1">Multi-pass membrane protein</topology>
    </subcellularLocation>
</comment>
<organism evidence="11 12">
    <name type="scientific">Hymenoscyphus albidus</name>
    <dbReference type="NCBI Taxonomy" id="595503"/>
    <lineage>
        <taxon>Eukaryota</taxon>
        <taxon>Fungi</taxon>
        <taxon>Dikarya</taxon>
        <taxon>Ascomycota</taxon>
        <taxon>Pezizomycotina</taxon>
        <taxon>Leotiomycetes</taxon>
        <taxon>Helotiales</taxon>
        <taxon>Helotiaceae</taxon>
        <taxon>Hymenoscyphus</taxon>
    </lineage>
</organism>
<feature type="region of interest" description="Disordered" evidence="9">
    <location>
        <begin position="42"/>
        <end position="61"/>
    </location>
</feature>
<comment type="similarity">
    <text evidence="2 8">Belongs to the MIP/aquaporin (TC 1.A.8) family.</text>
</comment>
<evidence type="ECO:0000256" key="3">
    <source>
        <dbReference type="ARBA" id="ARBA00022448"/>
    </source>
</evidence>
<dbReference type="InterPro" id="IPR023271">
    <property type="entry name" value="Aquaporin-like"/>
</dbReference>
<dbReference type="Pfam" id="PF00230">
    <property type="entry name" value="MIP"/>
    <property type="match status" value="1"/>
</dbReference>
<evidence type="ECO:0000256" key="2">
    <source>
        <dbReference type="ARBA" id="ARBA00006175"/>
    </source>
</evidence>
<dbReference type="PANTHER" id="PTHR19139:SF199">
    <property type="entry name" value="MIP17260P"/>
    <property type="match status" value="1"/>
</dbReference>
<keyword evidence="5 8" id="KW-0812">Transmembrane</keyword>